<organism evidence="1 2">
    <name type="scientific">Smallanthus sonchifolius</name>
    <dbReference type="NCBI Taxonomy" id="185202"/>
    <lineage>
        <taxon>Eukaryota</taxon>
        <taxon>Viridiplantae</taxon>
        <taxon>Streptophyta</taxon>
        <taxon>Embryophyta</taxon>
        <taxon>Tracheophyta</taxon>
        <taxon>Spermatophyta</taxon>
        <taxon>Magnoliopsida</taxon>
        <taxon>eudicotyledons</taxon>
        <taxon>Gunneridae</taxon>
        <taxon>Pentapetalae</taxon>
        <taxon>asterids</taxon>
        <taxon>campanulids</taxon>
        <taxon>Asterales</taxon>
        <taxon>Asteraceae</taxon>
        <taxon>Asteroideae</taxon>
        <taxon>Heliantheae alliance</taxon>
        <taxon>Millerieae</taxon>
        <taxon>Smallanthus</taxon>
    </lineage>
</organism>
<name>A0ACB9BZI2_9ASTR</name>
<sequence>METGRKETKRQIKDDRRSGDIDGESRRREHNQRDYRKTNDFSSGSSSSWSFWEDHRNWVPEFAQVNRKSPPEPCSPTPVNRSSSSPASKISCTRSVEGGSQQSPGTVLSSPGASKAQGVKSAFNSDLPHADSNLQDNNIMAVSGLQLNSVSSPLQLSQQAQSGVMGSDPFGLHELIFNIGAQPKRKRLTPIRYPNSLSRARPPLSVSRKRVKRKLPPSAVLDSDLEMEKEVSLGEDQIGEVMPNRVDIQVDLNRAPSILENSQEVIEELIGEEDLELWNNTACIFFDRKQLGFHFLDFLQIIIIIKQSKDLHHRSSGR</sequence>
<reference evidence="2" key="1">
    <citation type="journal article" date="2022" name="Mol. Ecol. Resour.">
        <title>The genomes of chicory, endive, great burdock and yacon provide insights into Asteraceae palaeo-polyploidization history and plant inulin production.</title>
        <authorList>
            <person name="Fan W."/>
            <person name="Wang S."/>
            <person name="Wang H."/>
            <person name="Wang A."/>
            <person name="Jiang F."/>
            <person name="Liu H."/>
            <person name="Zhao H."/>
            <person name="Xu D."/>
            <person name="Zhang Y."/>
        </authorList>
    </citation>
    <scope>NUCLEOTIDE SEQUENCE [LARGE SCALE GENOMIC DNA]</scope>
    <source>
        <strain evidence="2">cv. Yunnan</strain>
    </source>
</reference>
<evidence type="ECO:0000313" key="2">
    <source>
        <dbReference type="Proteomes" id="UP001056120"/>
    </source>
</evidence>
<accession>A0ACB9BZI2</accession>
<gene>
    <name evidence="1" type="ORF">L1987_67145</name>
</gene>
<evidence type="ECO:0000313" key="1">
    <source>
        <dbReference type="EMBL" id="KAI3727332.1"/>
    </source>
</evidence>
<proteinExistence type="predicted"/>
<dbReference type="Proteomes" id="UP001056120">
    <property type="component" value="Linkage Group LG22"/>
</dbReference>
<keyword evidence="2" id="KW-1185">Reference proteome</keyword>
<reference evidence="1 2" key="2">
    <citation type="journal article" date="2022" name="Mol. Ecol. Resour.">
        <title>The genomes of chicory, endive, great burdock and yacon provide insights into Asteraceae paleo-polyploidization history and plant inulin production.</title>
        <authorList>
            <person name="Fan W."/>
            <person name="Wang S."/>
            <person name="Wang H."/>
            <person name="Wang A."/>
            <person name="Jiang F."/>
            <person name="Liu H."/>
            <person name="Zhao H."/>
            <person name="Xu D."/>
            <person name="Zhang Y."/>
        </authorList>
    </citation>
    <scope>NUCLEOTIDE SEQUENCE [LARGE SCALE GENOMIC DNA]</scope>
    <source>
        <strain evidence="2">cv. Yunnan</strain>
        <tissue evidence="1">Leaves</tissue>
    </source>
</reference>
<comment type="caution">
    <text evidence="1">The sequence shown here is derived from an EMBL/GenBank/DDBJ whole genome shotgun (WGS) entry which is preliminary data.</text>
</comment>
<protein>
    <submittedName>
        <fullName evidence="1">Uncharacterized protein</fullName>
    </submittedName>
</protein>
<dbReference type="EMBL" id="CM042039">
    <property type="protein sequence ID" value="KAI3727332.1"/>
    <property type="molecule type" value="Genomic_DNA"/>
</dbReference>